<evidence type="ECO:0000256" key="5">
    <source>
        <dbReference type="SAM" id="Phobius"/>
    </source>
</evidence>
<keyword evidence="3 5" id="KW-1133">Transmembrane helix</keyword>
<keyword evidence="7" id="KW-1185">Reference proteome</keyword>
<evidence type="ECO:0000256" key="4">
    <source>
        <dbReference type="ARBA" id="ARBA00023136"/>
    </source>
</evidence>
<evidence type="ECO:0000256" key="1">
    <source>
        <dbReference type="ARBA" id="ARBA00004141"/>
    </source>
</evidence>
<comment type="subcellular location">
    <subcellularLocation>
        <location evidence="1">Membrane</location>
        <topology evidence="1">Multi-pass membrane protein</topology>
    </subcellularLocation>
</comment>
<organism evidence="6 7">
    <name type="scientific">Phialemonium thermophilum</name>
    <dbReference type="NCBI Taxonomy" id="223376"/>
    <lineage>
        <taxon>Eukaryota</taxon>
        <taxon>Fungi</taxon>
        <taxon>Dikarya</taxon>
        <taxon>Ascomycota</taxon>
        <taxon>Pezizomycotina</taxon>
        <taxon>Sordariomycetes</taxon>
        <taxon>Sordariomycetidae</taxon>
        <taxon>Cephalothecales</taxon>
        <taxon>Cephalothecaceae</taxon>
        <taxon>Phialemonium</taxon>
    </lineage>
</organism>
<dbReference type="InterPro" id="IPR036259">
    <property type="entry name" value="MFS_trans_sf"/>
</dbReference>
<evidence type="ECO:0000256" key="2">
    <source>
        <dbReference type="ARBA" id="ARBA00022692"/>
    </source>
</evidence>
<dbReference type="PANTHER" id="PTHR23501:SF78">
    <property type="entry name" value="MAJOR FACILITATOR SUPERFAMILY (MFS) PROFILE DOMAIN-CONTAINING PROTEIN-RELATED"/>
    <property type="match status" value="1"/>
</dbReference>
<reference evidence="6 7" key="1">
    <citation type="journal article" date="2024" name="Commun. Biol.">
        <title>Comparative genomic analysis of thermophilic fungi reveals convergent evolutionary adaptations and gene losses.</title>
        <authorList>
            <person name="Steindorff A.S."/>
            <person name="Aguilar-Pontes M.V."/>
            <person name="Robinson A.J."/>
            <person name="Andreopoulos B."/>
            <person name="LaButti K."/>
            <person name="Kuo A."/>
            <person name="Mondo S."/>
            <person name="Riley R."/>
            <person name="Otillar R."/>
            <person name="Haridas S."/>
            <person name="Lipzen A."/>
            <person name="Grimwood J."/>
            <person name="Schmutz J."/>
            <person name="Clum A."/>
            <person name="Reid I.D."/>
            <person name="Moisan M.C."/>
            <person name="Butler G."/>
            <person name="Nguyen T.T.M."/>
            <person name="Dewar K."/>
            <person name="Conant G."/>
            <person name="Drula E."/>
            <person name="Henrissat B."/>
            <person name="Hansel C."/>
            <person name="Singer S."/>
            <person name="Hutchinson M.I."/>
            <person name="de Vries R.P."/>
            <person name="Natvig D.O."/>
            <person name="Powell A.J."/>
            <person name="Tsang A."/>
            <person name="Grigoriev I.V."/>
        </authorList>
    </citation>
    <scope>NUCLEOTIDE SEQUENCE [LARGE SCALE GENOMIC DNA]</scope>
    <source>
        <strain evidence="6 7">ATCC 24622</strain>
    </source>
</reference>
<feature type="transmembrane region" description="Helical" evidence="5">
    <location>
        <begin position="27"/>
        <end position="49"/>
    </location>
</feature>
<dbReference type="Gene3D" id="1.20.1250.20">
    <property type="entry name" value="MFS general substrate transporter like domains"/>
    <property type="match status" value="1"/>
</dbReference>
<feature type="transmembrane region" description="Helical" evidence="5">
    <location>
        <begin position="136"/>
        <end position="154"/>
    </location>
</feature>
<feature type="transmembrane region" description="Helical" evidence="5">
    <location>
        <begin position="160"/>
        <end position="185"/>
    </location>
</feature>
<evidence type="ECO:0008006" key="8">
    <source>
        <dbReference type="Google" id="ProtNLM"/>
    </source>
</evidence>
<protein>
    <recommendedName>
        <fullName evidence="8">Major facilitator superfamily (MFS) profile domain-containing protein</fullName>
    </recommendedName>
</protein>
<name>A0ABR3WKP9_9PEZI</name>
<comment type="caution">
    <text evidence="6">The sequence shown here is derived from an EMBL/GenBank/DDBJ whole genome shotgun (WGS) entry which is preliminary data.</text>
</comment>
<gene>
    <name evidence="6" type="ORF">VTK73DRAFT_6238</name>
</gene>
<feature type="transmembrane region" description="Helical" evidence="5">
    <location>
        <begin position="70"/>
        <end position="94"/>
    </location>
</feature>
<evidence type="ECO:0000256" key="3">
    <source>
        <dbReference type="ARBA" id="ARBA00022989"/>
    </source>
</evidence>
<evidence type="ECO:0000313" key="7">
    <source>
        <dbReference type="Proteomes" id="UP001586593"/>
    </source>
</evidence>
<keyword evidence="4 5" id="KW-0472">Membrane</keyword>
<sequence>MCGTQTLTHLFPLPFIPVNSGGSVIPWHSSLAIGLLTSGSVLAVAFLFIEWKLARLPMMPLHLFSSLSKATLFGQNFLFGFVWQADLYFLPIYYQDVCGYTPIKSAYLSLPLLLAQSLAGVLSGPTMTLTARYMPTLWIGFILWTLGAGLKLLFTRSTSVPVYVVVALIEGAGVGFVFQPSLVALQALSTKAELAVTTSTRNWVRALGSAVGVAASTAVQFAIMSRSLPAGLPSSVASAVRDGTWKAGDSPRWDDAIIDAKMKGIHSVFIVFVPLIGFCLLGCIWIRDIVLKGDNDNEGEKTNGRLISKLWALKRS</sequence>
<feature type="transmembrane region" description="Helical" evidence="5">
    <location>
        <begin position="265"/>
        <end position="286"/>
    </location>
</feature>
<dbReference type="SUPFAM" id="SSF103473">
    <property type="entry name" value="MFS general substrate transporter"/>
    <property type="match status" value="1"/>
</dbReference>
<keyword evidence="2 5" id="KW-0812">Transmembrane</keyword>
<evidence type="ECO:0000313" key="6">
    <source>
        <dbReference type="EMBL" id="KAL1864057.1"/>
    </source>
</evidence>
<dbReference type="PANTHER" id="PTHR23501">
    <property type="entry name" value="MAJOR FACILITATOR SUPERFAMILY"/>
    <property type="match status" value="1"/>
</dbReference>
<proteinExistence type="predicted"/>
<dbReference type="EMBL" id="JAZHXJ010000350">
    <property type="protein sequence ID" value="KAL1864057.1"/>
    <property type="molecule type" value="Genomic_DNA"/>
</dbReference>
<dbReference type="Proteomes" id="UP001586593">
    <property type="component" value="Unassembled WGS sequence"/>
</dbReference>
<accession>A0ABR3WKP9</accession>